<keyword evidence="6" id="KW-0406">Ion transport</keyword>
<dbReference type="PANTHER" id="PTHR32024">
    <property type="entry name" value="TRK SYSTEM POTASSIUM UPTAKE PROTEIN TRKG-RELATED"/>
    <property type="match status" value="1"/>
</dbReference>
<evidence type="ECO:0000256" key="2">
    <source>
        <dbReference type="ARBA" id="ARBA00022448"/>
    </source>
</evidence>
<dbReference type="OrthoDB" id="9810952at2"/>
<evidence type="ECO:0000256" key="3">
    <source>
        <dbReference type="ARBA" id="ARBA00022475"/>
    </source>
</evidence>
<feature type="transmembrane region" description="Helical" evidence="8">
    <location>
        <begin position="423"/>
        <end position="442"/>
    </location>
</feature>
<dbReference type="InterPro" id="IPR003445">
    <property type="entry name" value="Cat_transpt"/>
</dbReference>
<feature type="transmembrane region" description="Helical" evidence="8">
    <location>
        <begin position="46"/>
        <end position="67"/>
    </location>
</feature>
<dbReference type="EMBL" id="PVTO01000017">
    <property type="protein sequence ID" value="PRY81430.1"/>
    <property type="molecule type" value="Genomic_DNA"/>
</dbReference>
<dbReference type="Pfam" id="PF02386">
    <property type="entry name" value="TrkH"/>
    <property type="match status" value="1"/>
</dbReference>
<accession>A0A2T0W5R6</accession>
<feature type="transmembrane region" description="Helical" evidence="8">
    <location>
        <begin position="300"/>
        <end position="319"/>
    </location>
</feature>
<keyword evidence="5 8" id="KW-1133">Transmembrane helix</keyword>
<dbReference type="RefSeq" id="WP_106194333.1">
    <property type="nucleotide sequence ID" value="NZ_PVTO01000017.1"/>
</dbReference>
<dbReference type="Proteomes" id="UP000238205">
    <property type="component" value="Unassembled WGS sequence"/>
</dbReference>
<keyword evidence="10" id="KW-1185">Reference proteome</keyword>
<organism evidence="9 10">
    <name type="scientific">Alkalibacterium olivapovliticus</name>
    <dbReference type="NCBI Taxonomy" id="99907"/>
    <lineage>
        <taxon>Bacteria</taxon>
        <taxon>Bacillati</taxon>
        <taxon>Bacillota</taxon>
        <taxon>Bacilli</taxon>
        <taxon>Lactobacillales</taxon>
        <taxon>Carnobacteriaceae</taxon>
        <taxon>Alkalibacterium</taxon>
    </lineage>
</organism>
<keyword evidence="3" id="KW-1003">Cell membrane</keyword>
<reference evidence="9 10" key="1">
    <citation type="submission" date="2018-03" db="EMBL/GenBank/DDBJ databases">
        <title>Genomic Encyclopedia of Archaeal and Bacterial Type Strains, Phase II (KMG-II): from individual species to whole genera.</title>
        <authorList>
            <person name="Goeker M."/>
        </authorList>
    </citation>
    <scope>NUCLEOTIDE SEQUENCE [LARGE SCALE GENOMIC DNA]</scope>
    <source>
        <strain evidence="9 10">DSM 13175</strain>
    </source>
</reference>
<feature type="transmembrane region" description="Helical" evidence="8">
    <location>
        <begin position="244"/>
        <end position="262"/>
    </location>
</feature>
<protein>
    <submittedName>
        <fullName evidence="9">Trk system potassium uptake protein TrkH</fullName>
    </submittedName>
</protein>
<comment type="caution">
    <text evidence="9">The sequence shown here is derived from an EMBL/GenBank/DDBJ whole genome shotgun (WGS) entry which is preliminary data.</text>
</comment>
<proteinExistence type="predicted"/>
<keyword evidence="7 8" id="KW-0472">Membrane</keyword>
<comment type="subcellular location">
    <subcellularLocation>
        <location evidence="1">Cell membrane</location>
        <topology evidence="1">Multi-pass membrane protein</topology>
    </subcellularLocation>
</comment>
<feature type="transmembrane region" description="Helical" evidence="8">
    <location>
        <begin position="365"/>
        <end position="386"/>
    </location>
</feature>
<feature type="transmembrane region" description="Helical" evidence="8">
    <location>
        <begin position="73"/>
        <end position="99"/>
    </location>
</feature>
<evidence type="ECO:0000256" key="8">
    <source>
        <dbReference type="SAM" id="Phobius"/>
    </source>
</evidence>
<evidence type="ECO:0000313" key="9">
    <source>
        <dbReference type="EMBL" id="PRY81430.1"/>
    </source>
</evidence>
<sequence>MKRFLNQFSDWPIPIKIVVSFAFVMFAGSLILALPISQLESSQATYFDHLFGAISMVAVTGLFTVPVAHTYNLFGQIVVLALIKLGGLGIITIVSAIILQTGRKVSMKEEVTLQQALNRSDMMGFKNFLIAVVKYTTLIEAIGAFFLAFHMVPLLGWGKGLFTSIFLAISAFNNAGFDNLGTTSLQQFVNAPIVNLVVPLLIILGGIGFSVWFDVSKHFKQFISVRSWIDFKGTYRRLKLHTRLVIKWSLWLIVAAMVLIMLSEWNHLGSLGDLSLSGKIQATFFQAVTLRTAGFATVNLTQLHMFTIVVFTVFMFIGGSPGGTAGGAKTSTVALVVKLIGSEMRGLTNVNYKKRTLEMDIVKRALVIVVMFVLLNFIGLSLMTIFDEHIPLQYLFFESVSAFGTVGLSADLTPELSRYSQTVIMFSMFIGRLGPITIFTALSTRDKRKREITYATGNILIG</sequence>
<dbReference type="GO" id="GO:0005886">
    <property type="term" value="C:plasma membrane"/>
    <property type="evidence" value="ECO:0007669"/>
    <property type="project" value="UniProtKB-SubCell"/>
</dbReference>
<feature type="transmembrane region" description="Helical" evidence="8">
    <location>
        <begin position="193"/>
        <end position="213"/>
    </location>
</feature>
<evidence type="ECO:0000256" key="5">
    <source>
        <dbReference type="ARBA" id="ARBA00022989"/>
    </source>
</evidence>
<dbReference type="GO" id="GO:0008324">
    <property type="term" value="F:monoatomic cation transmembrane transporter activity"/>
    <property type="evidence" value="ECO:0007669"/>
    <property type="project" value="InterPro"/>
</dbReference>
<evidence type="ECO:0000256" key="4">
    <source>
        <dbReference type="ARBA" id="ARBA00022692"/>
    </source>
</evidence>
<feature type="transmembrane region" description="Helical" evidence="8">
    <location>
        <begin position="13"/>
        <end position="34"/>
    </location>
</feature>
<evidence type="ECO:0000313" key="10">
    <source>
        <dbReference type="Proteomes" id="UP000238205"/>
    </source>
</evidence>
<feature type="transmembrane region" description="Helical" evidence="8">
    <location>
        <begin position="128"/>
        <end position="152"/>
    </location>
</feature>
<evidence type="ECO:0000256" key="6">
    <source>
        <dbReference type="ARBA" id="ARBA00023065"/>
    </source>
</evidence>
<keyword evidence="2" id="KW-0813">Transport</keyword>
<evidence type="ECO:0000256" key="7">
    <source>
        <dbReference type="ARBA" id="ARBA00023136"/>
    </source>
</evidence>
<evidence type="ECO:0000256" key="1">
    <source>
        <dbReference type="ARBA" id="ARBA00004651"/>
    </source>
</evidence>
<dbReference type="AlphaFoldDB" id="A0A2T0W5R6"/>
<dbReference type="GO" id="GO:0030001">
    <property type="term" value="P:metal ion transport"/>
    <property type="evidence" value="ECO:0007669"/>
    <property type="project" value="UniProtKB-ARBA"/>
</dbReference>
<name>A0A2T0W5R6_9LACT</name>
<keyword evidence="4 8" id="KW-0812">Transmembrane</keyword>
<dbReference type="PANTHER" id="PTHR32024:SF1">
    <property type="entry name" value="KTR SYSTEM POTASSIUM UPTAKE PROTEIN B"/>
    <property type="match status" value="1"/>
</dbReference>
<gene>
    <name evidence="9" type="ORF">CLV38_11721</name>
</gene>